<dbReference type="SUPFAM" id="SSF46689">
    <property type="entry name" value="Homeodomain-like"/>
    <property type="match status" value="1"/>
</dbReference>
<dbReference type="PANTHER" id="PTHR45793">
    <property type="entry name" value="HOMEOBOX PROTEIN"/>
    <property type="match status" value="1"/>
</dbReference>
<evidence type="ECO:0000256" key="1">
    <source>
        <dbReference type="ARBA" id="ARBA00004123"/>
    </source>
</evidence>
<reference evidence="9" key="1">
    <citation type="submission" date="2018-11" db="EMBL/GenBank/DDBJ databases">
        <authorList>
            <person name="Alioto T."/>
            <person name="Alioto T."/>
        </authorList>
    </citation>
    <scope>NUCLEOTIDE SEQUENCE</scope>
</reference>
<evidence type="ECO:0000313" key="10">
    <source>
        <dbReference type="Proteomes" id="UP000596742"/>
    </source>
</evidence>
<feature type="DNA-binding region" description="Homeobox" evidence="5">
    <location>
        <begin position="162"/>
        <end position="221"/>
    </location>
</feature>
<keyword evidence="10" id="KW-1185">Reference proteome</keyword>
<gene>
    <name evidence="9" type="ORF">MGAL_10B094145</name>
</gene>
<accession>A0A8B6EGL7</accession>
<protein>
    <recommendedName>
        <fullName evidence="8">Homeobox domain-containing protein</fullName>
    </recommendedName>
</protein>
<dbReference type="InterPro" id="IPR009057">
    <property type="entry name" value="Homeodomain-like_sf"/>
</dbReference>
<dbReference type="SMART" id="SM00389">
    <property type="entry name" value="HOX"/>
    <property type="match status" value="1"/>
</dbReference>
<evidence type="ECO:0000256" key="4">
    <source>
        <dbReference type="ARBA" id="ARBA00023242"/>
    </source>
</evidence>
<feature type="region of interest" description="Disordered" evidence="7">
    <location>
        <begin position="96"/>
        <end position="172"/>
    </location>
</feature>
<evidence type="ECO:0000256" key="5">
    <source>
        <dbReference type="PROSITE-ProRule" id="PRU00108"/>
    </source>
</evidence>
<evidence type="ECO:0000256" key="2">
    <source>
        <dbReference type="ARBA" id="ARBA00023125"/>
    </source>
</evidence>
<dbReference type="OrthoDB" id="6159439at2759"/>
<dbReference type="EMBL" id="UYJE01005180">
    <property type="protein sequence ID" value="VDI34669.1"/>
    <property type="molecule type" value="Genomic_DNA"/>
</dbReference>
<feature type="compositionally biased region" description="Low complexity" evidence="7">
    <location>
        <begin position="302"/>
        <end position="328"/>
    </location>
</feature>
<organism evidence="9 10">
    <name type="scientific">Mytilus galloprovincialis</name>
    <name type="common">Mediterranean mussel</name>
    <dbReference type="NCBI Taxonomy" id="29158"/>
    <lineage>
        <taxon>Eukaryota</taxon>
        <taxon>Metazoa</taxon>
        <taxon>Spiralia</taxon>
        <taxon>Lophotrochozoa</taxon>
        <taxon>Mollusca</taxon>
        <taxon>Bivalvia</taxon>
        <taxon>Autobranchia</taxon>
        <taxon>Pteriomorphia</taxon>
        <taxon>Mytilida</taxon>
        <taxon>Mytiloidea</taxon>
        <taxon>Mytilidae</taxon>
        <taxon>Mytilinae</taxon>
        <taxon>Mytilus</taxon>
    </lineage>
</organism>
<sequence length="365" mass="41005">MQEKVLQVNFQSEVSEETTVLPSLNNKSSQLTIDIPRDPLKENFLSLHQTMPSFSTDQLTGHIMSQNLIYPMVQTITEECAQNIASTQQMCNVQKIGGNTSSSEEDSDRSYDNDMNRQVPRESGSELELSSASACLNTRDTYSINSSSTNKPTSQSTDSRKQKKNRTTYTPSQVQMLERSFYENPYPDSAKIETMALDLRVAEPNVKIWFQNKRARCRKRAQEKPQQNAMPHMSPMMPPMGPYGMLPPHHPMLHGSPANIMPRPFFYPGPPIGMHPHIPASTFTSTMNQHQLPGIQLDDRFSSSPTSSTPSPRSSTSSSPNSSDSQSPEITRQISHVQPNMLHLKQYMPLSYPYGMCPPFYYGGC</sequence>
<evidence type="ECO:0000256" key="7">
    <source>
        <dbReference type="SAM" id="MobiDB-lite"/>
    </source>
</evidence>
<dbReference type="PANTHER" id="PTHR45793:SF12">
    <property type="entry name" value="TETRAPEPTIDE REPEAT HOMEOBOX 1"/>
    <property type="match status" value="1"/>
</dbReference>
<keyword evidence="3 5" id="KW-0371">Homeobox</keyword>
<evidence type="ECO:0000256" key="3">
    <source>
        <dbReference type="ARBA" id="ARBA00023155"/>
    </source>
</evidence>
<dbReference type="AlphaFoldDB" id="A0A8B6EGL7"/>
<dbReference type="Pfam" id="PF00046">
    <property type="entry name" value="Homeodomain"/>
    <property type="match status" value="1"/>
</dbReference>
<feature type="domain" description="Homeobox" evidence="8">
    <location>
        <begin position="160"/>
        <end position="220"/>
    </location>
</feature>
<feature type="region of interest" description="Disordered" evidence="7">
    <location>
        <begin position="296"/>
        <end position="330"/>
    </location>
</feature>
<keyword evidence="4 5" id="KW-0539">Nucleus</keyword>
<dbReference type="CDD" id="cd00086">
    <property type="entry name" value="homeodomain"/>
    <property type="match status" value="1"/>
</dbReference>
<dbReference type="InterPro" id="IPR017970">
    <property type="entry name" value="Homeobox_CS"/>
</dbReference>
<evidence type="ECO:0000256" key="6">
    <source>
        <dbReference type="RuleBase" id="RU000682"/>
    </source>
</evidence>
<comment type="caution">
    <text evidence="9">The sequence shown here is derived from an EMBL/GenBank/DDBJ whole genome shotgun (WGS) entry which is preliminary data.</text>
</comment>
<dbReference type="PROSITE" id="PS00027">
    <property type="entry name" value="HOMEOBOX_1"/>
    <property type="match status" value="1"/>
</dbReference>
<keyword evidence="2 5" id="KW-0238">DNA-binding</keyword>
<comment type="subcellular location">
    <subcellularLocation>
        <location evidence="1 5 6">Nucleus</location>
    </subcellularLocation>
</comment>
<name>A0A8B6EGL7_MYTGA</name>
<proteinExistence type="predicted"/>
<dbReference type="GO" id="GO:0005634">
    <property type="term" value="C:nucleus"/>
    <property type="evidence" value="ECO:0007669"/>
    <property type="project" value="UniProtKB-SubCell"/>
</dbReference>
<feature type="compositionally biased region" description="Polar residues" evidence="7">
    <location>
        <begin position="135"/>
        <end position="157"/>
    </location>
</feature>
<dbReference type="GO" id="GO:0000978">
    <property type="term" value="F:RNA polymerase II cis-regulatory region sequence-specific DNA binding"/>
    <property type="evidence" value="ECO:0007669"/>
    <property type="project" value="TreeGrafter"/>
</dbReference>
<evidence type="ECO:0000313" key="9">
    <source>
        <dbReference type="EMBL" id="VDI34669.1"/>
    </source>
</evidence>
<dbReference type="GO" id="GO:0000981">
    <property type="term" value="F:DNA-binding transcription factor activity, RNA polymerase II-specific"/>
    <property type="evidence" value="ECO:0007669"/>
    <property type="project" value="InterPro"/>
</dbReference>
<feature type="compositionally biased region" description="Basic and acidic residues" evidence="7">
    <location>
        <begin position="108"/>
        <end position="124"/>
    </location>
</feature>
<evidence type="ECO:0000259" key="8">
    <source>
        <dbReference type="PROSITE" id="PS50071"/>
    </source>
</evidence>
<dbReference type="Gene3D" id="1.10.10.60">
    <property type="entry name" value="Homeodomain-like"/>
    <property type="match status" value="1"/>
</dbReference>
<dbReference type="InterPro" id="IPR001356">
    <property type="entry name" value="HD"/>
</dbReference>
<dbReference type="Proteomes" id="UP000596742">
    <property type="component" value="Unassembled WGS sequence"/>
</dbReference>
<dbReference type="PROSITE" id="PS50071">
    <property type="entry name" value="HOMEOBOX_2"/>
    <property type="match status" value="1"/>
</dbReference>